<dbReference type="InterPro" id="IPR036291">
    <property type="entry name" value="NAD(P)-bd_dom_sf"/>
</dbReference>
<gene>
    <name evidence="4" type="ORF">C7419_103615</name>
</gene>
<dbReference type="PRINTS" id="PR00081">
    <property type="entry name" value="GDHRDH"/>
</dbReference>
<dbReference type="RefSeq" id="WP_109584323.1">
    <property type="nucleotide sequence ID" value="NZ_QGGT01000003.1"/>
</dbReference>
<dbReference type="InterPro" id="IPR002347">
    <property type="entry name" value="SDR_fam"/>
</dbReference>
<protein>
    <recommendedName>
        <fullName evidence="6">Short-subunit dehydrogenase</fullName>
    </recommendedName>
</protein>
<dbReference type="PIRSF" id="PIRSF000126">
    <property type="entry name" value="11-beta-HSD1"/>
    <property type="match status" value="1"/>
</dbReference>
<evidence type="ECO:0000313" key="5">
    <source>
        <dbReference type="Proteomes" id="UP000245754"/>
    </source>
</evidence>
<evidence type="ECO:0000256" key="1">
    <source>
        <dbReference type="ARBA" id="ARBA00006484"/>
    </source>
</evidence>
<keyword evidence="2" id="KW-0560">Oxidoreductase</keyword>
<dbReference type="Proteomes" id="UP000245754">
    <property type="component" value="Unassembled WGS sequence"/>
</dbReference>
<dbReference type="EMBL" id="QGGT01000003">
    <property type="protein sequence ID" value="PWK34296.1"/>
    <property type="molecule type" value="Genomic_DNA"/>
</dbReference>
<dbReference type="SUPFAM" id="SSF51735">
    <property type="entry name" value="NAD(P)-binding Rossmann-fold domains"/>
    <property type="match status" value="1"/>
</dbReference>
<evidence type="ECO:0000256" key="2">
    <source>
        <dbReference type="ARBA" id="ARBA00023002"/>
    </source>
</evidence>
<keyword evidence="5" id="KW-1185">Reference proteome</keyword>
<dbReference type="Gene3D" id="3.40.50.720">
    <property type="entry name" value="NAD(P)-binding Rossmann-like Domain"/>
    <property type="match status" value="1"/>
</dbReference>
<accession>A0A316ERX6</accession>
<proteinExistence type="inferred from homology"/>
<dbReference type="PANTHER" id="PTHR43086">
    <property type="entry name" value="VERY-LONG-CHAIN 3-OXOOACYL-COA REDUCTASE"/>
    <property type="match status" value="1"/>
</dbReference>
<evidence type="ECO:0008006" key="6">
    <source>
        <dbReference type="Google" id="ProtNLM"/>
    </source>
</evidence>
<reference evidence="4 5" key="1">
    <citation type="submission" date="2018-05" db="EMBL/GenBank/DDBJ databases">
        <title>Genomic Encyclopedia of Type Strains, Phase IV (KMG-V): Genome sequencing to study the core and pangenomes of soil and plant-associated prokaryotes.</title>
        <authorList>
            <person name="Whitman W."/>
        </authorList>
    </citation>
    <scope>NUCLEOTIDE SEQUENCE [LARGE SCALE GENOMIC DNA]</scope>
    <source>
        <strain evidence="4 5">SLV-132</strain>
    </source>
</reference>
<dbReference type="Pfam" id="PF00106">
    <property type="entry name" value="adh_short"/>
    <property type="match status" value="1"/>
</dbReference>
<dbReference type="AlphaFoldDB" id="A0A316ERX6"/>
<comment type="caution">
    <text evidence="4">The sequence shown here is derived from an EMBL/GenBank/DDBJ whole genome shotgun (WGS) entry which is preliminary data.</text>
</comment>
<dbReference type="GO" id="GO:0016491">
    <property type="term" value="F:oxidoreductase activity"/>
    <property type="evidence" value="ECO:0007669"/>
    <property type="project" value="UniProtKB-KW"/>
</dbReference>
<sequence>MPAQSVTALVTGASSGIGAVYADRLAARGHDLILVARNEERLRAQADKLSRRHGVAVDLLVADLNRLADLRRVEARLTSDERIGILVNNAGFGGAGTLAQSSVDDMERMIGVNVTAVMRLAYAAAPAFASRGAGAIVNIASIAAIAPEVLNGVYGGTKAFVLAFSRSLKKELADQGVHVQVVLPGATGTEFWDIAGLPASNLPESWVMTPETLVDAALLDLDAGVFASIPSLQDESQWEAWERAREAMLPNLSSRVAAPRYASADVHEG</sequence>
<evidence type="ECO:0000313" key="4">
    <source>
        <dbReference type="EMBL" id="PWK34296.1"/>
    </source>
</evidence>
<name>A0A316ERX6_9BURK</name>
<dbReference type="PRINTS" id="PR00080">
    <property type="entry name" value="SDRFAMILY"/>
</dbReference>
<comment type="similarity">
    <text evidence="1 3">Belongs to the short-chain dehydrogenases/reductases (SDR) family.</text>
</comment>
<dbReference type="PANTHER" id="PTHR43086:SF3">
    <property type="entry name" value="NADP-DEPENDENT 3-HYDROXY ACID DEHYDROGENASE YDFG"/>
    <property type="match status" value="1"/>
</dbReference>
<organism evidence="4 5">
    <name type="scientific">Cupriavidus plantarum</name>
    <dbReference type="NCBI Taxonomy" id="942865"/>
    <lineage>
        <taxon>Bacteria</taxon>
        <taxon>Pseudomonadati</taxon>
        <taxon>Pseudomonadota</taxon>
        <taxon>Betaproteobacteria</taxon>
        <taxon>Burkholderiales</taxon>
        <taxon>Burkholderiaceae</taxon>
        <taxon>Cupriavidus</taxon>
    </lineage>
</organism>
<evidence type="ECO:0000256" key="3">
    <source>
        <dbReference type="RuleBase" id="RU000363"/>
    </source>
</evidence>